<dbReference type="RefSeq" id="WP_184576380.1">
    <property type="nucleotide sequence ID" value="NZ_JACHJT010000001.1"/>
</dbReference>
<dbReference type="PANTHER" id="PTHR43459:SF1">
    <property type="entry name" value="EG:BACN32G11.4 PROTEIN"/>
    <property type="match status" value="1"/>
</dbReference>
<evidence type="ECO:0000256" key="1">
    <source>
        <dbReference type="ARBA" id="ARBA00005254"/>
    </source>
</evidence>
<dbReference type="EMBL" id="JACHJT010000001">
    <property type="protein sequence ID" value="MBB4930893.1"/>
    <property type="molecule type" value="Genomic_DNA"/>
</dbReference>
<name>A0A7W7RFT9_9ACTN</name>
<organism evidence="2 3">
    <name type="scientific">Lipingzhangella halophila</name>
    <dbReference type="NCBI Taxonomy" id="1783352"/>
    <lineage>
        <taxon>Bacteria</taxon>
        <taxon>Bacillati</taxon>
        <taxon>Actinomycetota</taxon>
        <taxon>Actinomycetes</taxon>
        <taxon>Streptosporangiales</taxon>
        <taxon>Nocardiopsidaceae</taxon>
        <taxon>Lipingzhangella</taxon>
    </lineage>
</organism>
<sequence length="262" mass="28210">MRASQRDVLVNDDAGVRSLVLNRPTSRNAINYDVLEELESAVAAAADDDSVRALVVRGEGQVFCAGDDLKGMGTQRTPLPEDAKERADLGYPRFVLALRNIPKPVIAQVHGAALGAGCDLAFSCDIVFAAEGARFGLVFAARGMVSGTALLPSLVGYHRACELLFSADTFTAEQAGQWGLVNHVVPADDLDQHVTEYARRLAAAPTAAIGLMKRAINESRGQSLESAVETQRSAVAESYQTHDYYEGGRAFTEKREPRFIGR</sequence>
<proteinExistence type="inferred from homology"/>
<dbReference type="InterPro" id="IPR001753">
    <property type="entry name" value="Enoyl-CoA_hydra/iso"/>
</dbReference>
<accession>A0A7W7RFT9</accession>
<dbReference type="CDD" id="cd06558">
    <property type="entry name" value="crotonase-like"/>
    <property type="match status" value="1"/>
</dbReference>
<dbReference type="InterPro" id="IPR014748">
    <property type="entry name" value="Enoyl-CoA_hydra_C"/>
</dbReference>
<evidence type="ECO:0000313" key="2">
    <source>
        <dbReference type="EMBL" id="MBB4930893.1"/>
    </source>
</evidence>
<keyword evidence="3" id="KW-1185">Reference proteome</keyword>
<gene>
    <name evidence="2" type="ORF">F4561_001713</name>
</gene>
<comment type="similarity">
    <text evidence="1">Belongs to the enoyl-CoA hydratase/isomerase family.</text>
</comment>
<dbReference type="Gene3D" id="1.10.12.10">
    <property type="entry name" value="Lyase 2-enoyl-coa Hydratase, Chain A, domain 2"/>
    <property type="match status" value="1"/>
</dbReference>
<dbReference type="AlphaFoldDB" id="A0A7W7RFT9"/>
<reference evidence="2 3" key="1">
    <citation type="submission" date="2020-08" db="EMBL/GenBank/DDBJ databases">
        <title>Sequencing the genomes of 1000 actinobacteria strains.</title>
        <authorList>
            <person name="Klenk H.-P."/>
        </authorList>
    </citation>
    <scope>NUCLEOTIDE SEQUENCE [LARGE SCALE GENOMIC DNA]</scope>
    <source>
        <strain evidence="2 3">DSM 102030</strain>
    </source>
</reference>
<evidence type="ECO:0000313" key="3">
    <source>
        <dbReference type="Proteomes" id="UP000523007"/>
    </source>
</evidence>
<protein>
    <submittedName>
        <fullName evidence="2">Enoyl-CoA hydratase/carnithine racemase</fullName>
    </submittedName>
</protein>
<dbReference type="Gene3D" id="3.90.226.10">
    <property type="entry name" value="2-enoyl-CoA Hydratase, Chain A, domain 1"/>
    <property type="match status" value="1"/>
</dbReference>
<dbReference type="GO" id="GO:0003824">
    <property type="term" value="F:catalytic activity"/>
    <property type="evidence" value="ECO:0007669"/>
    <property type="project" value="UniProtKB-ARBA"/>
</dbReference>
<dbReference type="InterPro" id="IPR029045">
    <property type="entry name" value="ClpP/crotonase-like_dom_sf"/>
</dbReference>
<dbReference type="PANTHER" id="PTHR43459">
    <property type="entry name" value="ENOYL-COA HYDRATASE"/>
    <property type="match status" value="1"/>
</dbReference>
<comment type="caution">
    <text evidence="2">The sequence shown here is derived from an EMBL/GenBank/DDBJ whole genome shotgun (WGS) entry which is preliminary data.</text>
</comment>
<dbReference type="SUPFAM" id="SSF52096">
    <property type="entry name" value="ClpP/crotonase"/>
    <property type="match status" value="1"/>
</dbReference>
<dbReference type="Proteomes" id="UP000523007">
    <property type="component" value="Unassembled WGS sequence"/>
</dbReference>
<dbReference type="Pfam" id="PF00378">
    <property type="entry name" value="ECH_1"/>
    <property type="match status" value="1"/>
</dbReference>